<evidence type="ECO:0000313" key="5">
    <source>
        <dbReference type="Proteomes" id="UP000030693"/>
    </source>
</evidence>
<feature type="domain" description="Phospholipid/glycerol acyltransferase" evidence="3">
    <location>
        <begin position="22"/>
        <end position="139"/>
    </location>
</feature>
<reference evidence="4" key="1">
    <citation type="submission" date="2013-04" db="EMBL/GenBank/DDBJ databases">
        <title>The Genome Sequence of Fonticula alba ATCC 38817.</title>
        <authorList>
            <consortium name="The Broad Institute Genomics Platform"/>
            <person name="Russ C."/>
            <person name="Cuomo C."/>
            <person name="Burger G."/>
            <person name="Gray M.W."/>
            <person name="Holland P.W.H."/>
            <person name="King N."/>
            <person name="Lang F.B.F."/>
            <person name="Roger A.J."/>
            <person name="Ruiz-Trillo I."/>
            <person name="Brown M."/>
            <person name="Walker B."/>
            <person name="Young S."/>
            <person name="Zeng Q."/>
            <person name="Gargeya S."/>
            <person name="Fitzgerald M."/>
            <person name="Haas B."/>
            <person name="Abouelleil A."/>
            <person name="Allen A.W."/>
            <person name="Alvarado L."/>
            <person name="Arachchi H.M."/>
            <person name="Berlin A.M."/>
            <person name="Chapman S.B."/>
            <person name="Gainer-Dewar J."/>
            <person name="Goldberg J."/>
            <person name="Griggs A."/>
            <person name="Gujja S."/>
            <person name="Hansen M."/>
            <person name="Howarth C."/>
            <person name="Imamovic A."/>
            <person name="Ireland A."/>
            <person name="Larimer J."/>
            <person name="McCowan C."/>
            <person name="Murphy C."/>
            <person name="Pearson M."/>
            <person name="Poon T.W."/>
            <person name="Priest M."/>
            <person name="Roberts A."/>
            <person name="Saif S."/>
            <person name="Shea T."/>
            <person name="Sisk P."/>
            <person name="Sykes S."/>
            <person name="Wortman J."/>
            <person name="Nusbaum C."/>
            <person name="Birren B."/>
        </authorList>
    </citation>
    <scope>NUCLEOTIDE SEQUENCE [LARGE SCALE GENOMIC DNA]</scope>
    <source>
        <strain evidence="4">ATCC 38817</strain>
    </source>
</reference>
<evidence type="ECO:0000256" key="2">
    <source>
        <dbReference type="SAM" id="Phobius"/>
    </source>
</evidence>
<dbReference type="OrthoDB" id="202234at2759"/>
<dbReference type="eggNOG" id="ENOG502S4T3">
    <property type="taxonomic scope" value="Eukaryota"/>
</dbReference>
<proteinExistence type="predicted"/>
<gene>
    <name evidence="4" type="ORF">H696_04584</name>
</gene>
<keyword evidence="2" id="KW-1133">Transmembrane helix</keyword>
<dbReference type="Proteomes" id="UP000030693">
    <property type="component" value="Unassembled WGS sequence"/>
</dbReference>
<dbReference type="GeneID" id="20529309"/>
<feature type="transmembrane region" description="Helical" evidence="2">
    <location>
        <begin position="270"/>
        <end position="288"/>
    </location>
</feature>
<dbReference type="Pfam" id="PF01553">
    <property type="entry name" value="Acyltransferase"/>
    <property type="match status" value="1"/>
</dbReference>
<feature type="region of interest" description="Disordered" evidence="1">
    <location>
        <begin position="225"/>
        <end position="249"/>
    </location>
</feature>
<keyword evidence="2" id="KW-0472">Membrane</keyword>
<name>A0A058Z4H1_FONAL</name>
<sequence length="289" mass="32627">MRPVLRRTPTSNSLYTDKKKPCFYLCNHRSWADFTLDSLLTAGGTYISRYGVILGVPTPILYSYLAGSIILFNRRPGIDRNWLTNHVKANWDLHPESGIIVYPEGTRNLRNHSLPLKRGLLESAFRLGAPCQVVIAIGKDRLFNEKALTFHPGSQITVHYGPVLDPTPFADPAFEPPMASGDEEKTMERRRLEAWYAHVQQAWDECWDVAQKTDDIDAEFFAKQAKAAPRQSADRDDMPPGGSKPFTGPFYQPITDNLRRWVSPVPARANAWRAVLLGAVGLGYALWFR</sequence>
<evidence type="ECO:0000313" key="4">
    <source>
        <dbReference type="EMBL" id="KCV69170.1"/>
    </source>
</evidence>
<keyword evidence="5" id="KW-1185">Reference proteome</keyword>
<keyword evidence="2" id="KW-0812">Transmembrane</keyword>
<organism evidence="4">
    <name type="scientific">Fonticula alba</name>
    <name type="common">Slime mold</name>
    <dbReference type="NCBI Taxonomy" id="691883"/>
    <lineage>
        <taxon>Eukaryota</taxon>
        <taxon>Rotosphaerida</taxon>
        <taxon>Fonticulaceae</taxon>
        <taxon>Fonticula</taxon>
    </lineage>
</organism>
<dbReference type="EMBL" id="KB932207">
    <property type="protein sequence ID" value="KCV69170.1"/>
    <property type="molecule type" value="Genomic_DNA"/>
</dbReference>
<dbReference type="RefSeq" id="XP_009496741.1">
    <property type="nucleotide sequence ID" value="XM_009498466.1"/>
</dbReference>
<evidence type="ECO:0000256" key="1">
    <source>
        <dbReference type="SAM" id="MobiDB-lite"/>
    </source>
</evidence>
<protein>
    <recommendedName>
        <fullName evidence="3">Phospholipid/glycerol acyltransferase domain-containing protein</fullName>
    </recommendedName>
</protein>
<dbReference type="SUPFAM" id="SSF69593">
    <property type="entry name" value="Glycerol-3-phosphate (1)-acyltransferase"/>
    <property type="match status" value="1"/>
</dbReference>
<accession>A0A058Z4H1</accession>
<dbReference type="SMART" id="SM00563">
    <property type="entry name" value="PlsC"/>
    <property type="match status" value="1"/>
</dbReference>
<dbReference type="GO" id="GO:0016746">
    <property type="term" value="F:acyltransferase activity"/>
    <property type="evidence" value="ECO:0007669"/>
    <property type="project" value="InterPro"/>
</dbReference>
<dbReference type="InterPro" id="IPR002123">
    <property type="entry name" value="Plipid/glycerol_acylTrfase"/>
</dbReference>
<dbReference type="AlphaFoldDB" id="A0A058Z4H1"/>
<evidence type="ECO:0000259" key="3">
    <source>
        <dbReference type="SMART" id="SM00563"/>
    </source>
</evidence>
<feature type="transmembrane region" description="Helical" evidence="2">
    <location>
        <begin position="50"/>
        <end position="72"/>
    </location>
</feature>